<comment type="caution">
    <text evidence="5">The sequence shown here is derived from an EMBL/GenBank/DDBJ whole genome shotgun (WGS) entry which is preliminary data.</text>
</comment>
<gene>
    <name evidence="5" type="ORF">QU481_09850</name>
</gene>
<sequence>MIKRSAAPRSPGRPAADQAHPDLREQLLDAATALFADEGIAATTMGKIAAQAGVTPAMVHYYFTNRDQLLDAVVDERVMRIVAYVWGGTVGQGEADALELVIGLVERLIDSAEHQPWLPPLWVREVLNEGGLLRERMLSRLPFDRLQWLAERVAVGQRAGQINPAIEPRLVFLSVLGLTLLPLATARTWQRVPPLAGLGRDALQRHVVALLMSGLAAR</sequence>
<keyword evidence="6" id="KW-1185">Reference proteome</keyword>
<dbReference type="RefSeq" id="WP_289829790.1">
    <property type="nucleotide sequence ID" value="NZ_JAUEDK010000014.1"/>
</dbReference>
<dbReference type="InterPro" id="IPR009057">
    <property type="entry name" value="Homeodomain-like_sf"/>
</dbReference>
<name>A0ABT7XN43_9NEIS</name>
<evidence type="ECO:0000313" key="6">
    <source>
        <dbReference type="Proteomes" id="UP001168540"/>
    </source>
</evidence>
<dbReference type="SUPFAM" id="SSF48498">
    <property type="entry name" value="Tetracyclin repressor-like, C-terminal domain"/>
    <property type="match status" value="1"/>
</dbReference>
<dbReference type="EMBL" id="JAUEDK010000014">
    <property type="protein sequence ID" value="MDN0075191.1"/>
    <property type="molecule type" value="Genomic_DNA"/>
</dbReference>
<accession>A0ABT7XN43</accession>
<dbReference type="PANTHER" id="PTHR30055:SF235">
    <property type="entry name" value="TRANSCRIPTIONAL REGULATORY PROTEIN"/>
    <property type="match status" value="1"/>
</dbReference>
<dbReference type="PRINTS" id="PR00455">
    <property type="entry name" value="HTHTETR"/>
</dbReference>
<feature type="compositionally biased region" description="Low complexity" evidence="3">
    <location>
        <begin position="1"/>
        <end position="16"/>
    </location>
</feature>
<keyword evidence="1 2" id="KW-0238">DNA-binding</keyword>
<feature type="DNA-binding region" description="H-T-H motif" evidence="2">
    <location>
        <begin position="44"/>
        <end position="63"/>
    </location>
</feature>
<protein>
    <submittedName>
        <fullName evidence="5">TetR/AcrR family transcriptional regulator</fullName>
    </submittedName>
</protein>
<organism evidence="5 6">
    <name type="scientific">Crenobacter oryzisoli</name>
    <dbReference type="NCBI Taxonomy" id="3056844"/>
    <lineage>
        <taxon>Bacteria</taxon>
        <taxon>Pseudomonadati</taxon>
        <taxon>Pseudomonadota</taxon>
        <taxon>Betaproteobacteria</taxon>
        <taxon>Neisseriales</taxon>
        <taxon>Neisseriaceae</taxon>
        <taxon>Crenobacter</taxon>
    </lineage>
</organism>
<evidence type="ECO:0000313" key="5">
    <source>
        <dbReference type="EMBL" id="MDN0075191.1"/>
    </source>
</evidence>
<feature type="domain" description="HTH tetR-type" evidence="4">
    <location>
        <begin position="21"/>
        <end position="81"/>
    </location>
</feature>
<dbReference type="PANTHER" id="PTHR30055">
    <property type="entry name" value="HTH-TYPE TRANSCRIPTIONAL REGULATOR RUTR"/>
    <property type="match status" value="1"/>
</dbReference>
<dbReference type="Pfam" id="PF00440">
    <property type="entry name" value="TetR_N"/>
    <property type="match status" value="1"/>
</dbReference>
<dbReference type="Proteomes" id="UP001168540">
    <property type="component" value="Unassembled WGS sequence"/>
</dbReference>
<dbReference type="InterPro" id="IPR036271">
    <property type="entry name" value="Tet_transcr_reg_TetR-rel_C_sf"/>
</dbReference>
<evidence type="ECO:0000256" key="2">
    <source>
        <dbReference type="PROSITE-ProRule" id="PRU00335"/>
    </source>
</evidence>
<feature type="region of interest" description="Disordered" evidence="3">
    <location>
        <begin position="1"/>
        <end position="20"/>
    </location>
</feature>
<dbReference type="InterPro" id="IPR050109">
    <property type="entry name" value="HTH-type_TetR-like_transc_reg"/>
</dbReference>
<proteinExistence type="predicted"/>
<dbReference type="InterPro" id="IPR001647">
    <property type="entry name" value="HTH_TetR"/>
</dbReference>
<evidence type="ECO:0000256" key="3">
    <source>
        <dbReference type="SAM" id="MobiDB-lite"/>
    </source>
</evidence>
<evidence type="ECO:0000256" key="1">
    <source>
        <dbReference type="ARBA" id="ARBA00023125"/>
    </source>
</evidence>
<dbReference type="Gene3D" id="1.10.357.10">
    <property type="entry name" value="Tetracycline Repressor, domain 2"/>
    <property type="match status" value="1"/>
</dbReference>
<dbReference type="PROSITE" id="PS50977">
    <property type="entry name" value="HTH_TETR_2"/>
    <property type="match status" value="1"/>
</dbReference>
<dbReference type="SUPFAM" id="SSF46689">
    <property type="entry name" value="Homeodomain-like"/>
    <property type="match status" value="1"/>
</dbReference>
<reference evidence="5" key="1">
    <citation type="submission" date="2023-06" db="EMBL/GenBank/DDBJ databases">
        <authorList>
            <person name="Zhang S."/>
        </authorList>
    </citation>
    <scope>NUCLEOTIDE SEQUENCE</scope>
    <source>
        <strain evidence="5">SG2303</strain>
    </source>
</reference>
<evidence type="ECO:0000259" key="4">
    <source>
        <dbReference type="PROSITE" id="PS50977"/>
    </source>
</evidence>